<evidence type="ECO:0000313" key="6">
    <source>
        <dbReference type="Proteomes" id="UP000297454"/>
    </source>
</evidence>
<sequence length="372" mass="41901">MKNLMAIIKSGLETTPYGSLLNTRPDYMLPFGARYRVIDITLSNLSEHGVTKVLLHGGKHIRSTLDHVGNGKHWEMAKRENGLVINAPSINEYESRNKRITSYLNSLTFVDESKCENIYIANPMVISKIDVSAAYDEFIENNYDVMFLYRKQEDTEGRYLNARKVILDKNNKIQNIGVNLGTENVFNLFMDHILIKKSIFKKVITDAHEKDNAATLSQAIMNNKKHLNIGLFEIKSHVEYVRDLNTFYEANLNLIKTGIYTDLFLMGAGILTKNKDEPSTLYMEGNKVNNSVIANGCILEGEVTNSVIFRGVKVGKNAIVKNSILFQGAVIEEGAIVVNTIVDKFSVIKENVFVQGTKNNPYVVPKKTVLEK</sequence>
<dbReference type="InterPro" id="IPR005835">
    <property type="entry name" value="NTP_transferase_dom"/>
</dbReference>
<dbReference type="Gene3D" id="2.160.10.10">
    <property type="entry name" value="Hexapeptide repeat proteins"/>
    <property type="match status" value="1"/>
</dbReference>
<feature type="domain" description="Glucose-1-phosphate adenylyltransferase/Bifunctional protein GlmU-like C-terminal hexapeptide" evidence="4">
    <location>
        <begin position="287"/>
        <end position="354"/>
    </location>
</feature>
<dbReference type="PANTHER" id="PTHR43523:SF6">
    <property type="entry name" value="GLYCOGEN BIOSYNTHESIS PROTEIN GLGD"/>
    <property type="match status" value="1"/>
</dbReference>
<dbReference type="NCBIfam" id="TIGR02092">
    <property type="entry name" value="glgD"/>
    <property type="match status" value="1"/>
</dbReference>
<comment type="caution">
    <text evidence="5">The sequence shown here is derived from an EMBL/GenBank/DDBJ whole genome shotgun (WGS) entry which is preliminary data.</text>
</comment>
<evidence type="ECO:0000256" key="2">
    <source>
        <dbReference type="ARBA" id="ARBA00023056"/>
    </source>
</evidence>
<protein>
    <submittedName>
        <fullName evidence="5">Glucose-1-phosphate adenylyltransferase subunit GlgD</fullName>
        <ecNumber evidence="5">2.7.7.27</ecNumber>
    </submittedName>
</protein>
<organism evidence="5 6">
    <name type="scientific">Helcococcus ovis</name>
    <dbReference type="NCBI Taxonomy" id="72026"/>
    <lineage>
        <taxon>Bacteria</taxon>
        <taxon>Bacillati</taxon>
        <taxon>Bacillota</taxon>
        <taxon>Tissierellia</taxon>
        <taxon>Tissierellales</taxon>
        <taxon>Peptoniphilaceae</taxon>
        <taxon>Helcococcus</taxon>
    </lineage>
</organism>
<dbReference type="InterPro" id="IPR011831">
    <property type="entry name" value="ADP-Glc_PPase"/>
</dbReference>
<evidence type="ECO:0000313" key="5">
    <source>
        <dbReference type="EMBL" id="TFF64631.1"/>
    </source>
</evidence>
<dbReference type="GO" id="GO:0008878">
    <property type="term" value="F:glucose-1-phosphate adenylyltransferase activity"/>
    <property type="evidence" value="ECO:0007669"/>
    <property type="project" value="UniProtKB-EC"/>
</dbReference>
<dbReference type="Pfam" id="PF00483">
    <property type="entry name" value="NTP_transferase"/>
    <property type="match status" value="1"/>
</dbReference>
<feature type="domain" description="Nucleotidyl transferase" evidence="3">
    <location>
        <begin position="23"/>
        <end position="155"/>
    </location>
</feature>
<keyword evidence="6" id="KW-1185">Reference proteome</keyword>
<accession>A0A4R9C074</accession>
<evidence type="ECO:0000259" key="3">
    <source>
        <dbReference type="Pfam" id="PF00483"/>
    </source>
</evidence>
<dbReference type="EMBL" id="SCFR01000032">
    <property type="protein sequence ID" value="TFF64631.1"/>
    <property type="molecule type" value="Genomic_DNA"/>
</dbReference>
<dbReference type="GO" id="GO:0005978">
    <property type="term" value="P:glycogen biosynthetic process"/>
    <property type="evidence" value="ECO:0007669"/>
    <property type="project" value="UniProtKB-KW"/>
</dbReference>
<name>A0A4R9C074_9FIRM</name>
<proteinExistence type="inferred from homology"/>
<dbReference type="Pfam" id="PF24894">
    <property type="entry name" value="Hexapep_GlmU"/>
    <property type="match status" value="1"/>
</dbReference>
<gene>
    <name evidence="5" type="primary">glgD</name>
    <name evidence="5" type="ORF">EQF91_07430</name>
</gene>
<dbReference type="EC" id="2.7.7.27" evidence="5"/>
<keyword evidence="2" id="KW-0320">Glycogen biosynthesis</keyword>
<dbReference type="PANTHER" id="PTHR43523">
    <property type="entry name" value="GLUCOSE-1-PHOSPHATE ADENYLYLTRANSFERASE-RELATED"/>
    <property type="match status" value="1"/>
</dbReference>
<dbReference type="Proteomes" id="UP000297454">
    <property type="component" value="Unassembled WGS sequence"/>
</dbReference>
<dbReference type="AlphaFoldDB" id="A0A4R9C074"/>
<dbReference type="CDD" id="cd04651">
    <property type="entry name" value="LbH_G1P_AT_C"/>
    <property type="match status" value="1"/>
</dbReference>
<keyword evidence="5" id="KW-0808">Transferase</keyword>
<reference evidence="5 6" key="1">
    <citation type="submission" date="2019-01" db="EMBL/GenBank/DDBJ databases">
        <title>Draft Genome Sequences of Helcococcus ovis Strains Isolated from the Uterus and Vagina of Dairy Cows with Metritis.</title>
        <authorList>
            <person name="Cunha F."/>
            <person name="Jeon S.J."/>
            <person name="Kutzer P."/>
            <person name="Galvao K.N."/>
        </authorList>
    </citation>
    <scope>NUCLEOTIDE SEQUENCE [LARGE SCALE GENOMIC DNA]</scope>
    <source>
        <strain evidence="5 6">KG-37</strain>
    </source>
</reference>
<dbReference type="SUPFAM" id="SSF53448">
    <property type="entry name" value="Nucleotide-diphospho-sugar transferases"/>
    <property type="match status" value="1"/>
</dbReference>
<evidence type="ECO:0000259" key="4">
    <source>
        <dbReference type="Pfam" id="PF24894"/>
    </source>
</evidence>
<dbReference type="InterPro" id="IPR011004">
    <property type="entry name" value="Trimer_LpxA-like_sf"/>
</dbReference>
<dbReference type="Gene3D" id="3.90.550.10">
    <property type="entry name" value="Spore Coat Polysaccharide Biosynthesis Protein SpsA, Chain A"/>
    <property type="match status" value="1"/>
</dbReference>
<dbReference type="RefSeq" id="WP_134744508.1">
    <property type="nucleotide sequence ID" value="NZ_JBFNFS010000017.1"/>
</dbReference>
<keyword evidence="5" id="KW-0548">Nucleotidyltransferase</keyword>
<dbReference type="SUPFAM" id="SSF51161">
    <property type="entry name" value="Trimeric LpxA-like enzymes"/>
    <property type="match status" value="1"/>
</dbReference>
<dbReference type="InterPro" id="IPR056818">
    <property type="entry name" value="GlmU/GlgC-like_hexapep"/>
</dbReference>
<dbReference type="InterPro" id="IPR029044">
    <property type="entry name" value="Nucleotide-diphossugar_trans"/>
</dbReference>
<comment type="similarity">
    <text evidence="1">Belongs to the bacterial/plant glucose-1-phosphate adenylyltransferase family.</text>
</comment>
<dbReference type="InterPro" id="IPR011832">
    <property type="entry name" value="GlgDAde_trans"/>
</dbReference>
<evidence type="ECO:0000256" key="1">
    <source>
        <dbReference type="ARBA" id="ARBA00010443"/>
    </source>
</evidence>